<dbReference type="Gene3D" id="3.40.190.150">
    <property type="entry name" value="Bordetella uptake gene, domain 1"/>
    <property type="match status" value="1"/>
</dbReference>
<dbReference type="EMBL" id="WNKV01000002">
    <property type="protein sequence ID" value="MTW15067.1"/>
    <property type="molecule type" value="Genomic_DNA"/>
</dbReference>
<gene>
    <name evidence="3" type="ORF">GJ689_02475</name>
</gene>
<dbReference type="AlphaFoldDB" id="A0A327KFB9"/>
<reference evidence="3 4" key="1">
    <citation type="submission" date="2019-11" db="EMBL/GenBank/DDBJ databases">
        <title>Whole-genome sequence of Rhodoplanes serenus DSM 18633, type strain.</title>
        <authorList>
            <person name="Kyndt J.A."/>
            <person name="Meyer T.E."/>
        </authorList>
    </citation>
    <scope>NUCLEOTIDE SEQUENCE [LARGE SCALE GENOMIC DNA]</scope>
    <source>
        <strain evidence="3 4">DSM 18633</strain>
    </source>
</reference>
<proteinExistence type="inferred from homology"/>
<dbReference type="CDD" id="cd07012">
    <property type="entry name" value="PBP2_Bug_TTT"/>
    <property type="match status" value="1"/>
</dbReference>
<evidence type="ECO:0000313" key="4">
    <source>
        <dbReference type="Proteomes" id="UP000438991"/>
    </source>
</evidence>
<comment type="caution">
    <text evidence="3">The sequence shown here is derived from an EMBL/GenBank/DDBJ whole genome shotgun (WGS) entry which is preliminary data.</text>
</comment>
<feature type="chain" id="PRO_5041070324" evidence="2">
    <location>
        <begin position="22"/>
        <end position="334"/>
    </location>
</feature>
<dbReference type="InterPro" id="IPR005064">
    <property type="entry name" value="BUG"/>
</dbReference>
<evidence type="ECO:0000313" key="3">
    <source>
        <dbReference type="EMBL" id="MTW15067.1"/>
    </source>
</evidence>
<organism evidence="3 4">
    <name type="scientific">Rhodoplanes serenus</name>
    <dbReference type="NCBI Taxonomy" id="200615"/>
    <lineage>
        <taxon>Bacteria</taxon>
        <taxon>Pseudomonadati</taxon>
        <taxon>Pseudomonadota</taxon>
        <taxon>Alphaproteobacteria</taxon>
        <taxon>Hyphomicrobiales</taxon>
        <taxon>Nitrobacteraceae</taxon>
        <taxon>Rhodoplanes</taxon>
    </lineage>
</organism>
<protein>
    <submittedName>
        <fullName evidence="3">Tripartite tricarboxylate transporter substrate binding protein</fullName>
    </submittedName>
</protein>
<dbReference type="Pfam" id="PF03401">
    <property type="entry name" value="TctC"/>
    <property type="match status" value="1"/>
</dbReference>
<accession>A0A327KFB9</accession>
<dbReference type="PIRSF" id="PIRSF017082">
    <property type="entry name" value="YflP"/>
    <property type="match status" value="1"/>
</dbReference>
<dbReference type="InterPro" id="IPR042100">
    <property type="entry name" value="Bug_dom1"/>
</dbReference>
<feature type="signal peptide" evidence="2">
    <location>
        <begin position="1"/>
        <end position="21"/>
    </location>
</feature>
<name>A0A327KFB9_9BRAD</name>
<keyword evidence="2" id="KW-0732">Signal</keyword>
<dbReference type="PANTHER" id="PTHR42928:SF5">
    <property type="entry name" value="BLR1237 PROTEIN"/>
    <property type="match status" value="1"/>
</dbReference>
<dbReference type="Proteomes" id="UP000438991">
    <property type="component" value="Unassembled WGS sequence"/>
</dbReference>
<evidence type="ECO:0000256" key="1">
    <source>
        <dbReference type="ARBA" id="ARBA00006987"/>
    </source>
</evidence>
<evidence type="ECO:0000256" key="2">
    <source>
        <dbReference type="SAM" id="SignalP"/>
    </source>
</evidence>
<dbReference type="PANTHER" id="PTHR42928">
    <property type="entry name" value="TRICARBOXYLATE-BINDING PROTEIN"/>
    <property type="match status" value="1"/>
</dbReference>
<comment type="similarity">
    <text evidence="1">Belongs to the UPF0065 (bug) family.</text>
</comment>
<sequence length="334" mass="34824">MKRTLLAAAAAILAVTGVADAQTYPWKPERPITVIVPWAAGGSTDQVVRVTAGEIEKVLGQKLVVINQPGASGSIGTRNAMEAAKDGYTWASGAAKDVGTYAVSGLLDTKAADWRFYLSVINVSILSVNANSSYKTAADVVNAMKAKPGQIAVATAGINSSGHSAVETFTRALGVTYKHVTYDGGNPAVNATVAGETEITTQLAVEQASMIRAGRLRPLAVLSDKPLEIEGFGTIPPITSQVSGYKPDANYFGIFVPKGVPAEVTQTLDMIWKDVLPKSEALAAYAKRNGAIFAPVGGDDGLKAAMPAIQTYGWLLHDGGKSKVSPETVGIPRP</sequence>
<dbReference type="RefSeq" id="WP_111383836.1">
    <property type="nucleotide sequence ID" value="NZ_NPEW01000016.1"/>
</dbReference>
<dbReference type="Gene3D" id="3.40.190.10">
    <property type="entry name" value="Periplasmic binding protein-like II"/>
    <property type="match status" value="1"/>
</dbReference>